<dbReference type="SMART" id="SM00425">
    <property type="entry name" value="TBOX"/>
    <property type="match status" value="1"/>
</dbReference>
<keyword evidence="3" id="KW-0804">Transcription</keyword>
<dbReference type="FunFam" id="1.10.510.10:FF:000967">
    <property type="entry name" value="Protein CBG11274"/>
    <property type="match status" value="1"/>
</dbReference>
<dbReference type="SUPFAM" id="SSF63411">
    <property type="entry name" value="LuxS/MPP-like metallohydrolase"/>
    <property type="match status" value="1"/>
</dbReference>
<keyword evidence="11" id="KW-1185">Reference proteome</keyword>
<dbReference type="InterPro" id="IPR046360">
    <property type="entry name" value="T-box_DNA-bd"/>
</dbReference>
<evidence type="ECO:0000256" key="1">
    <source>
        <dbReference type="ARBA" id="ARBA00023015"/>
    </source>
</evidence>
<keyword evidence="6" id="KW-0547">Nucleotide-binding</keyword>
<gene>
    <name evidence="10" type="ORF">QR680_013448</name>
</gene>
<evidence type="ECO:0000256" key="5">
    <source>
        <dbReference type="PROSITE-ProRule" id="PRU00201"/>
    </source>
</evidence>
<dbReference type="Pfam" id="PF00907">
    <property type="entry name" value="T-box"/>
    <property type="match status" value="1"/>
</dbReference>
<keyword evidence="6" id="KW-0067">ATP-binding</keyword>
<proteinExistence type="predicted"/>
<evidence type="ECO:0000256" key="6">
    <source>
        <dbReference type="PROSITE-ProRule" id="PRU10141"/>
    </source>
</evidence>
<evidence type="ECO:0000256" key="7">
    <source>
        <dbReference type="SAM" id="MobiDB-lite"/>
    </source>
</evidence>
<comment type="caution">
    <text evidence="5">Lacks conserved residue(s) required for the propagation of feature annotation.</text>
</comment>
<protein>
    <recommendedName>
        <fullName evidence="12">Protein kinase domain-containing protein</fullName>
    </recommendedName>
</protein>
<keyword evidence="2 5" id="KW-0238">DNA-binding</keyword>
<dbReference type="Gene3D" id="1.10.510.10">
    <property type="entry name" value="Transferase(Phosphotransferase) domain 1"/>
    <property type="match status" value="1"/>
</dbReference>
<comment type="subcellular location">
    <subcellularLocation>
        <location evidence="5">Nucleus</location>
    </subcellularLocation>
</comment>
<dbReference type="EMBL" id="JAUCMV010000002">
    <property type="protein sequence ID" value="KAK0418235.1"/>
    <property type="molecule type" value="Genomic_DNA"/>
</dbReference>
<dbReference type="PANTHER" id="PTHR11909">
    <property type="entry name" value="CASEIN KINASE-RELATED"/>
    <property type="match status" value="1"/>
</dbReference>
<dbReference type="GO" id="GO:0045893">
    <property type="term" value="P:positive regulation of DNA-templated transcription"/>
    <property type="evidence" value="ECO:0007669"/>
    <property type="project" value="InterPro"/>
</dbReference>
<evidence type="ECO:0008006" key="12">
    <source>
        <dbReference type="Google" id="ProtNLM"/>
    </source>
</evidence>
<dbReference type="InterPro" id="IPR050235">
    <property type="entry name" value="CK1_Ser-Thr_kinase"/>
</dbReference>
<dbReference type="PROSITE" id="PS50011">
    <property type="entry name" value="PROTEIN_KINASE_DOM"/>
    <property type="match status" value="1"/>
</dbReference>
<evidence type="ECO:0000313" key="11">
    <source>
        <dbReference type="Proteomes" id="UP001175271"/>
    </source>
</evidence>
<dbReference type="GO" id="GO:0003677">
    <property type="term" value="F:DNA binding"/>
    <property type="evidence" value="ECO:0007669"/>
    <property type="project" value="UniProtKB-UniRule"/>
</dbReference>
<dbReference type="Gene3D" id="3.30.830.10">
    <property type="entry name" value="Metalloenzyme, LuxS/M16 peptidase-like"/>
    <property type="match status" value="1"/>
</dbReference>
<evidence type="ECO:0000259" key="9">
    <source>
        <dbReference type="PROSITE" id="PS50252"/>
    </source>
</evidence>
<dbReference type="Proteomes" id="UP001175271">
    <property type="component" value="Unassembled WGS sequence"/>
</dbReference>
<feature type="region of interest" description="Disordered" evidence="7">
    <location>
        <begin position="517"/>
        <end position="561"/>
    </location>
</feature>
<dbReference type="InterPro" id="IPR017441">
    <property type="entry name" value="Protein_kinase_ATP_BS"/>
</dbReference>
<feature type="region of interest" description="Disordered" evidence="7">
    <location>
        <begin position="751"/>
        <end position="773"/>
    </location>
</feature>
<dbReference type="Pfam" id="PF00675">
    <property type="entry name" value="Peptidase_M16"/>
    <property type="match status" value="1"/>
</dbReference>
<dbReference type="InterPro" id="IPR011009">
    <property type="entry name" value="Kinase-like_dom_sf"/>
</dbReference>
<keyword evidence="4 5" id="KW-0539">Nucleus</keyword>
<dbReference type="CDD" id="cd00182">
    <property type="entry name" value="T-box"/>
    <property type="match status" value="1"/>
</dbReference>
<dbReference type="SUPFAM" id="SSF56112">
    <property type="entry name" value="Protein kinase-like (PK-like)"/>
    <property type="match status" value="1"/>
</dbReference>
<dbReference type="InterPro" id="IPR008967">
    <property type="entry name" value="p53-like_TF_DNA-bd_sf"/>
</dbReference>
<evidence type="ECO:0000313" key="10">
    <source>
        <dbReference type="EMBL" id="KAK0418235.1"/>
    </source>
</evidence>
<dbReference type="SMART" id="SM00220">
    <property type="entry name" value="S_TKc"/>
    <property type="match status" value="1"/>
</dbReference>
<feature type="binding site" evidence="6">
    <location>
        <position position="56"/>
    </location>
    <ligand>
        <name>ATP</name>
        <dbReference type="ChEBI" id="CHEBI:30616"/>
    </ligand>
</feature>
<dbReference type="SUPFAM" id="SSF49417">
    <property type="entry name" value="p53-like transcription factors"/>
    <property type="match status" value="1"/>
</dbReference>
<keyword evidence="1" id="KW-0805">Transcription regulation</keyword>
<dbReference type="InterPro" id="IPR036960">
    <property type="entry name" value="T-box_sf"/>
</dbReference>
<evidence type="ECO:0000256" key="3">
    <source>
        <dbReference type="ARBA" id="ARBA00023163"/>
    </source>
</evidence>
<dbReference type="InterPro" id="IPR000719">
    <property type="entry name" value="Prot_kinase_dom"/>
</dbReference>
<accession>A0AA39M2I6</accession>
<organism evidence="10 11">
    <name type="scientific">Steinernema hermaphroditum</name>
    <dbReference type="NCBI Taxonomy" id="289476"/>
    <lineage>
        <taxon>Eukaryota</taxon>
        <taxon>Metazoa</taxon>
        <taxon>Ecdysozoa</taxon>
        <taxon>Nematoda</taxon>
        <taxon>Chromadorea</taxon>
        <taxon>Rhabditida</taxon>
        <taxon>Tylenchina</taxon>
        <taxon>Panagrolaimomorpha</taxon>
        <taxon>Strongyloidoidea</taxon>
        <taxon>Steinernematidae</taxon>
        <taxon>Steinernema</taxon>
    </lineage>
</organism>
<feature type="domain" description="Protein kinase" evidence="8">
    <location>
        <begin position="26"/>
        <end position="304"/>
    </location>
</feature>
<name>A0AA39M2I6_9BILA</name>
<reference evidence="10" key="1">
    <citation type="submission" date="2023-06" db="EMBL/GenBank/DDBJ databases">
        <title>Genomic analysis of the entomopathogenic nematode Steinernema hermaphroditum.</title>
        <authorList>
            <person name="Schwarz E.M."/>
            <person name="Heppert J.K."/>
            <person name="Baniya A."/>
            <person name="Schwartz H.T."/>
            <person name="Tan C.-H."/>
            <person name="Antoshechkin I."/>
            <person name="Sternberg P.W."/>
            <person name="Goodrich-Blair H."/>
            <person name="Dillman A.R."/>
        </authorList>
    </citation>
    <scope>NUCLEOTIDE SEQUENCE</scope>
    <source>
        <strain evidence="10">PS9179</strain>
        <tissue evidence="10">Whole animal</tissue>
    </source>
</reference>
<dbReference type="PROSITE" id="PS01264">
    <property type="entry name" value="TBOX_2"/>
    <property type="match status" value="1"/>
</dbReference>
<dbReference type="AlphaFoldDB" id="A0AA39M2I6"/>
<feature type="compositionally biased region" description="Low complexity" evidence="7">
    <location>
        <begin position="530"/>
        <end position="544"/>
    </location>
</feature>
<dbReference type="GO" id="GO:0004672">
    <property type="term" value="F:protein kinase activity"/>
    <property type="evidence" value="ECO:0007669"/>
    <property type="project" value="InterPro"/>
</dbReference>
<dbReference type="PROSITE" id="PS00107">
    <property type="entry name" value="PROTEIN_KINASE_ATP"/>
    <property type="match status" value="1"/>
</dbReference>
<dbReference type="InterPro" id="IPR011765">
    <property type="entry name" value="Pept_M16_N"/>
</dbReference>
<dbReference type="Gene3D" id="2.60.40.820">
    <property type="entry name" value="Transcription factor, T-box"/>
    <property type="match status" value="1"/>
</dbReference>
<dbReference type="GO" id="GO:0046872">
    <property type="term" value="F:metal ion binding"/>
    <property type="evidence" value="ECO:0007669"/>
    <property type="project" value="InterPro"/>
</dbReference>
<dbReference type="InterPro" id="IPR018186">
    <property type="entry name" value="TF_T-box_CS"/>
</dbReference>
<evidence type="ECO:0000259" key="8">
    <source>
        <dbReference type="PROSITE" id="PS50011"/>
    </source>
</evidence>
<dbReference type="GO" id="GO:0005524">
    <property type="term" value="F:ATP binding"/>
    <property type="evidence" value="ECO:0007669"/>
    <property type="project" value="UniProtKB-UniRule"/>
</dbReference>
<comment type="caution">
    <text evidence="10">The sequence shown here is derived from an EMBL/GenBank/DDBJ whole genome shotgun (WGS) entry which is preliminary data.</text>
</comment>
<dbReference type="PRINTS" id="PR00937">
    <property type="entry name" value="TBOX"/>
</dbReference>
<evidence type="ECO:0000256" key="4">
    <source>
        <dbReference type="ARBA" id="ARBA00023242"/>
    </source>
</evidence>
<feature type="domain" description="T-box" evidence="9">
    <location>
        <begin position="568"/>
        <end position="753"/>
    </location>
</feature>
<dbReference type="Pfam" id="PF00069">
    <property type="entry name" value="Pkinase"/>
    <property type="match status" value="1"/>
</dbReference>
<sequence>MSEEENLEEELGIRPGAVVESAKQKFVIVKLLGEGGFGAVFKVHDIKDKSTEYAMKVEKKLENRRHSKLKMEIAILKLVSSERAERSHFTQIIDRGKKEKYFFLVMQLVGKSLADLKMVRPDKVFSLGTGIGSSIQCLEAVEDLHKHGFIHRDLKPANFACGLGPQKRTIYILDFGIARRILNDKDELKTPRASVCFKGTVRFASMACHKNSELGPKDDCESWFYLLLDLIITTGLPWKKIQDRAEVLRVKEDSRKDKRDQFFHGVKCKESLGKIIDYIDALHYHDRIDYGYIYDLLKEIDDVLESLLGPLLVATVGQLVYETPVAVRPHGDVPESPFQTPFVGYNAYVPVYYRRRYPELKKPLGDLRKYRGLELSNGLRVLLVSDPRSAVCAASMDANVGHCAIPEDNPGMAHLCEHVLSKGSRKYPIEIEFYSGMLVPIWSGPTIGMISLGDFQNPALPDDQKCTPPPPHGSYEFFDIGYQQQNPVAPQFFPHFPYPTSYHSLYPPVPPMPFMTPQTYPPQPLPGATSSVFSSPESLAESSSDTTPQQPSYSTPAPAGNNGITVEVWDSKLWKQFDAAGNEMVLTKNGRNPFPKFHLRITGLSPNEHYKVAISFERSDDKRYKFNDGAMESMGIGEPVQASDKVFHPDGTISGLQWMQGPVKFDKLKISNTLNDPSKPCIKLCSMHKYHAVIHVFWVDNFDTATVPHMYRDRLVASVEVPHTTFVTVTAYQKQDLVKLKVENNNYARGFRKDGKHTKRKNSEFLDDPNPAKKLNDSVDSGISISPPQTSQWPMTSMPAMPYPMVYGANPYSMPMPGMGMWPPQHPPM</sequence>
<evidence type="ECO:0000256" key="2">
    <source>
        <dbReference type="ARBA" id="ARBA00023125"/>
    </source>
</evidence>
<dbReference type="GO" id="GO:0003700">
    <property type="term" value="F:DNA-binding transcription factor activity"/>
    <property type="evidence" value="ECO:0007669"/>
    <property type="project" value="InterPro"/>
</dbReference>
<dbReference type="InterPro" id="IPR011249">
    <property type="entry name" value="Metalloenz_LuxS/M16"/>
</dbReference>
<dbReference type="PROSITE" id="PS50252">
    <property type="entry name" value="TBOX_3"/>
    <property type="match status" value="1"/>
</dbReference>
<dbReference type="GO" id="GO:0005634">
    <property type="term" value="C:nucleus"/>
    <property type="evidence" value="ECO:0007669"/>
    <property type="project" value="UniProtKB-SubCell"/>
</dbReference>
<feature type="compositionally biased region" description="Polar residues" evidence="7">
    <location>
        <begin position="545"/>
        <end position="555"/>
    </location>
</feature>